<name>B4NYE5_DROYA</name>
<dbReference type="HOGENOM" id="CLU_2280270_0_0_1"/>
<dbReference type="InterPro" id="IPR036880">
    <property type="entry name" value="Kunitz_BPTI_sf"/>
</dbReference>
<evidence type="ECO:0000259" key="2">
    <source>
        <dbReference type="PROSITE" id="PS50279"/>
    </source>
</evidence>
<dbReference type="SUPFAM" id="SSF57362">
    <property type="entry name" value="BPTI-like"/>
    <property type="match status" value="1"/>
</dbReference>
<accession>B4NYE5</accession>
<dbReference type="InterPro" id="IPR002223">
    <property type="entry name" value="Kunitz_BPTI"/>
</dbReference>
<reference evidence="3 4" key="1">
    <citation type="journal article" date="2007" name="Nature">
        <title>Evolution of genes and genomes on the Drosophila phylogeny.</title>
        <authorList>
            <consortium name="Drosophila 12 Genomes Consortium"/>
            <person name="Clark A.G."/>
            <person name="Eisen M.B."/>
            <person name="Smith D.R."/>
            <person name="Bergman C.M."/>
            <person name="Oliver B."/>
            <person name="Markow T.A."/>
            <person name="Kaufman T.C."/>
            <person name="Kellis M."/>
            <person name="Gelbart W."/>
            <person name="Iyer V.N."/>
            <person name="Pollard D.A."/>
            <person name="Sackton T.B."/>
            <person name="Larracuente A.M."/>
            <person name="Singh N.D."/>
            <person name="Abad J.P."/>
            <person name="Abt D.N."/>
            <person name="Adryan B."/>
            <person name="Aguade M."/>
            <person name="Akashi H."/>
            <person name="Anderson W.W."/>
            <person name="Aquadro C.F."/>
            <person name="Ardell D.H."/>
            <person name="Arguello R."/>
            <person name="Artieri C.G."/>
            <person name="Barbash D.A."/>
            <person name="Barker D."/>
            <person name="Barsanti P."/>
            <person name="Batterham P."/>
            <person name="Batzoglou S."/>
            <person name="Begun D."/>
            <person name="Bhutkar A."/>
            <person name="Blanco E."/>
            <person name="Bosak S.A."/>
            <person name="Bradley R.K."/>
            <person name="Brand A.D."/>
            <person name="Brent M.R."/>
            <person name="Brooks A.N."/>
            <person name="Brown R.H."/>
            <person name="Butlin R.K."/>
            <person name="Caggese C."/>
            <person name="Calvi B.R."/>
            <person name="Bernardo de Carvalho A."/>
            <person name="Caspi A."/>
            <person name="Castrezana S."/>
            <person name="Celniker S.E."/>
            <person name="Chang J.L."/>
            <person name="Chapple C."/>
            <person name="Chatterji S."/>
            <person name="Chinwalla A."/>
            <person name="Civetta A."/>
            <person name="Clifton S.W."/>
            <person name="Comeron J.M."/>
            <person name="Costello J.C."/>
            <person name="Coyne J.A."/>
            <person name="Daub J."/>
            <person name="David R.G."/>
            <person name="Delcher A.L."/>
            <person name="Delehaunty K."/>
            <person name="Do C.B."/>
            <person name="Ebling H."/>
            <person name="Edwards K."/>
            <person name="Eickbush T."/>
            <person name="Evans J.D."/>
            <person name="Filipski A."/>
            <person name="Findeiss S."/>
            <person name="Freyhult E."/>
            <person name="Fulton L."/>
            <person name="Fulton R."/>
            <person name="Garcia A.C."/>
            <person name="Gardiner A."/>
            <person name="Garfield D.A."/>
            <person name="Garvin B.E."/>
            <person name="Gibson G."/>
            <person name="Gilbert D."/>
            <person name="Gnerre S."/>
            <person name="Godfrey J."/>
            <person name="Good R."/>
            <person name="Gotea V."/>
            <person name="Gravely B."/>
            <person name="Greenberg A.J."/>
            <person name="Griffiths-Jones S."/>
            <person name="Gross S."/>
            <person name="Guigo R."/>
            <person name="Gustafson E.A."/>
            <person name="Haerty W."/>
            <person name="Hahn M.W."/>
            <person name="Halligan D.L."/>
            <person name="Halpern A.L."/>
            <person name="Halter G.M."/>
            <person name="Han M.V."/>
            <person name="Heger A."/>
            <person name="Hillier L."/>
            <person name="Hinrichs A.S."/>
            <person name="Holmes I."/>
            <person name="Hoskins R.A."/>
            <person name="Hubisz M.J."/>
            <person name="Hultmark D."/>
            <person name="Huntley M.A."/>
            <person name="Jaffe D.B."/>
            <person name="Jagadeeshan S."/>
            <person name="Jeck W.R."/>
            <person name="Johnson J."/>
            <person name="Jones C.D."/>
            <person name="Jordan W.C."/>
            <person name="Karpen G.H."/>
            <person name="Kataoka E."/>
            <person name="Keightley P.D."/>
            <person name="Kheradpour P."/>
            <person name="Kirkness E.F."/>
            <person name="Koerich L.B."/>
            <person name="Kristiansen K."/>
            <person name="Kudrna D."/>
            <person name="Kulathinal R.J."/>
            <person name="Kumar S."/>
            <person name="Kwok R."/>
            <person name="Lander E."/>
            <person name="Langley C.H."/>
            <person name="Lapoint R."/>
            <person name="Lazzaro B.P."/>
            <person name="Lee S.J."/>
            <person name="Levesque L."/>
            <person name="Li R."/>
            <person name="Lin C.F."/>
            <person name="Lin M.F."/>
            <person name="Lindblad-Toh K."/>
            <person name="Llopart A."/>
            <person name="Long M."/>
            <person name="Low L."/>
            <person name="Lozovsky E."/>
            <person name="Lu J."/>
            <person name="Luo M."/>
            <person name="Machado C.A."/>
            <person name="Makalowski W."/>
            <person name="Marzo M."/>
            <person name="Matsuda M."/>
            <person name="Matzkin L."/>
            <person name="McAllister B."/>
            <person name="McBride C.S."/>
            <person name="McKernan B."/>
            <person name="McKernan K."/>
            <person name="Mendez-Lago M."/>
            <person name="Minx P."/>
            <person name="Mollenhauer M.U."/>
            <person name="Montooth K."/>
            <person name="Mount S.M."/>
            <person name="Mu X."/>
            <person name="Myers E."/>
            <person name="Negre B."/>
            <person name="Newfeld S."/>
            <person name="Nielsen R."/>
            <person name="Noor M.A."/>
            <person name="O'Grady P."/>
            <person name="Pachter L."/>
            <person name="Papaceit M."/>
            <person name="Parisi M.J."/>
            <person name="Parisi M."/>
            <person name="Parts L."/>
            <person name="Pedersen J.S."/>
            <person name="Pesole G."/>
            <person name="Phillippy A.M."/>
            <person name="Ponting C.P."/>
            <person name="Pop M."/>
            <person name="Porcelli D."/>
            <person name="Powell J.R."/>
            <person name="Prohaska S."/>
            <person name="Pruitt K."/>
            <person name="Puig M."/>
            <person name="Quesneville H."/>
            <person name="Ram K.R."/>
            <person name="Rand D."/>
            <person name="Rasmussen M.D."/>
            <person name="Reed L.K."/>
            <person name="Reenan R."/>
            <person name="Reily A."/>
            <person name="Remington K.A."/>
            <person name="Rieger T.T."/>
            <person name="Ritchie M.G."/>
            <person name="Robin C."/>
            <person name="Rogers Y.H."/>
            <person name="Rohde C."/>
            <person name="Rozas J."/>
            <person name="Rubenfield M.J."/>
            <person name="Ruiz A."/>
            <person name="Russo S."/>
            <person name="Salzberg S.L."/>
            <person name="Sanchez-Gracia A."/>
            <person name="Saranga D.J."/>
            <person name="Sato H."/>
            <person name="Schaeffer S.W."/>
            <person name="Schatz M.C."/>
            <person name="Schlenke T."/>
            <person name="Schwartz R."/>
            <person name="Segarra C."/>
            <person name="Singh R.S."/>
            <person name="Sirot L."/>
            <person name="Sirota M."/>
            <person name="Sisneros N.B."/>
            <person name="Smith C.D."/>
            <person name="Smith T.F."/>
            <person name="Spieth J."/>
            <person name="Stage D.E."/>
            <person name="Stark A."/>
            <person name="Stephan W."/>
            <person name="Strausberg R.L."/>
            <person name="Strempel S."/>
            <person name="Sturgill D."/>
            <person name="Sutton G."/>
            <person name="Sutton G.G."/>
            <person name="Tao W."/>
            <person name="Teichmann S."/>
            <person name="Tobari Y.N."/>
            <person name="Tomimura Y."/>
            <person name="Tsolas J.M."/>
            <person name="Valente V.L."/>
            <person name="Venter E."/>
            <person name="Venter J.C."/>
            <person name="Vicario S."/>
            <person name="Vieira F.G."/>
            <person name="Vilella A.J."/>
            <person name="Villasante A."/>
            <person name="Walenz B."/>
            <person name="Wang J."/>
            <person name="Wasserman M."/>
            <person name="Watts T."/>
            <person name="Wilson D."/>
            <person name="Wilson R.K."/>
            <person name="Wing R.A."/>
            <person name="Wolfner M.F."/>
            <person name="Wong A."/>
            <person name="Wong G.K."/>
            <person name="Wu C.I."/>
            <person name="Wu G."/>
            <person name="Yamamoto D."/>
            <person name="Yang H.P."/>
            <person name="Yang S.P."/>
            <person name="Yorke J.A."/>
            <person name="Yoshida K."/>
            <person name="Zdobnov E."/>
            <person name="Zhang P."/>
            <person name="Zhang Y."/>
            <person name="Zimin A.V."/>
            <person name="Baldwin J."/>
            <person name="Abdouelleil A."/>
            <person name="Abdulkadir J."/>
            <person name="Abebe A."/>
            <person name="Abera B."/>
            <person name="Abreu J."/>
            <person name="Acer S.C."/>
            <person name="Aftuck L."/>
            <person name="Alexander A."/>
            <person name="An P."/>
            <person name="Anderson E."/>
            <person name="Anderson S."/>
            <person name="Arachi H."/>
            <person name="Azer M."/>
            <person name="Bachantsang P."/>
            <person name="Barry A."/>
            <person name="Bayul T."/>
            <person name="Berlin A."/>
            <person name="Bessette D."/>
            <person name="Bloom T."/>
            <person name="Blye J."/>
            <person name="Boguslavskiy L."/>
            <person name="Bonnet C."/>
            <person name="Boukhgalter B."/>
            <person name="Bourzgui I."/>
            <person name="Brown A."/>
            <person name="Cahill P."/>
            <person name="Channer S."/>
            <person name="Cheshatsang Y."/>
            <person name="Chuda L."/>
            <person name="Citroen M."/>
            <person name="Collymore A."/>
            <person name="Cooke P."/>
            <person name="Costello M."/>
            <person name="D'Aco K."/>
            <person name="Daza R."/>
            <person name="De Haan G."/>
            <person name="DeGray S."/>
            <person name="DeMaso C."/>
            <person name="Dhargay N."/>
            <person name="Dooley K."/>
            <person name="Dooley E."/>
            <person name="Doricent M."/>
            <person name="Dorje P."/>
            <person name="Dorjee K."/>
            <person name="Dupes A."/>
            <person name="Elong R."/>
            <person name="Falk J."/>
            <person name="Farina A."/>
            <person name="Faro S."/>
            <person name="Ferguson D."/>
            <person name="Fisher S."/>
            <person name="Foley C.D."/>
            <person name="Franke A."/>
            <person name="Friedrich D."/>
            <person name="Gadbois L."/>
            <person name="Gearin G."/>
            <person name="Gearin C.R."/>
            <person name="Giannoukos G."/>
            <person name="Goode T."/>
            <person name="Graham J."/>
            <person name="Grandbois E."/>
            <person name="Grewal S."/>
            <person name="Gyaltsen K."/>
            <person name="Hafez N."/>
            <person name="Hagos B."/>
            <person name="Hall J."/>
            <person name="Henson C."/>
            <person name="Hollinger A."/>
            <person name="Honan T."/>
            <person name="Huard M.D."/>
            <person name="Hughes L."/>
            <person name="Hurhula B."/>
            <person name="Husby M.E."/>
            <person name="Kamat A."/>
            <person name="Kanga B."/>
            <person name="Kashin S."/>
            <person name="Khazanovich D."/>
            <person name="Kisner P."/>
            <person name="Lance K."/>
            <person name="Lara M."/>
            <person name="Lee W."/>
            <person name="Lennon N."/>
            <person name="Letendre F."/>
            <person name="LeVine R."/>
            <person name="Lipovsky A."/>
            <person name="Liu X."/>
            <person name="Liu J."/>
            <person name="Liu S."/>
            <person name="Lokyitsang T."/>
            <person name="Lokyitsang Y."/>
            <person name="Lubonja R."/>
            <person name="Lui A."/>
            <person name="MacDonald P."/>
            <person name="Magnisalis V."/>
            <person name="Maru K."/>
            <person name="Matthews C."/>
            <person name="McCusker W."/>
            <person name="McDonough S."/>
            <person name="Mehta T."/>
            <person name="Meldrim J."/>
            <person name="Meneus L."/>
            <person name="Mihai O."/>
            <person name="Mihalev A."/>
            <person name="Mihova T."/>
            <person name="Mittelman R."/>
            <person name="Mlenga V."/>
            <person name="Montmayeur A."/>
            <person name="Mulrain L."/>
            <person name="Navidi A."/>
            <person name="Naylor J."/>
            <person name="Negash T."/>
            <person name="Nguyen T."/>
            <person name="Nguyen N."/>
            <person name="Nicol R."/>
            <person name="Norbu C."/>
            <person name="Norbu N."/>
            <person name="Novod N."/>
            <person name="O'Neill B."/>
            <person name="Osman S."/>
            <person name="Markiewicz E."/>
            <person name="Oyono O.L."/>
            <person name="Patti C."/>
            <person name="Phunkhang P."/>
            <person name="Pierre F."/>
            <person name="Priest M."/>
            <person name="Raghuraman S."/>
            <person name="Rege F."/>
            <person name="Reyes R."/>
            <person name="Rise C."/>
            <person name="Rogov P."/>
            <person name="Ross K."/>
            <person name="Ryan E."/>
            <person name="Settipalli S."/>
            <person name="Shea T."/>
            <person name="Sherpa N."/>
            <person name="Shi L."/>
            <person name="Shih D."/>
            <person name="Sparrow T."/>
            <person name="Spaulding J."/>
            <person name="Stalker J."/>
            <person name="Stange-Thomann N."/>
            <person name="Stavropoulos S."/>
            <person name="Stone C."/>
            <person name="Strader C."/>
            <person name="Tesfaye S."/>
            <person name="Thomson T."/>
            <person name="Thoulutsang Y."/>
            <person name="Thoulutsang D."/>
            <person name="Topham K."/>
            <person name="Topping I."/>
            <person name="Tsamla T."/>
            <person name="Vassiliev H."/>
            <person name="Vo A."/>
            <person name="Wangchuk T."/>
            <person name="Wangdi T."/>
            <person name="Weiand M."/>
            <person name="Wilkinson J."/>
            <person name="Wilson A."/>
            <person name="Yadav S."/>
            <person name="Young G."/>
            <person name="Yu Q."/>
            <person name="Zembek L."/>
            <person name="Zhong D."/>
            <person name="Zimmer A."/>
            <person name="Zwirko Z."/>
            <person name="Jaffe D.B."/>
            <person name="Alvarez P."/>
            <person name="Brockman W."/>
            <person name="Butler J."/>
            <person name="Chin C."/>
            <person name="Gnerre S."/>
            <person name="Grabherr M."/>
            <person name="Kleber M."/>
            <person name="Mauceli E."/>
            <person name="MacCallum I."/>
        </authorList>
    </citation>
    <scope>NUCLEOTIDE SEQUENCE [LARGE SCALE GENOMIC DNA]</scope>
    <source>
        <strain evidence="4">Tai18E2 / Tucson 14021-0261.01</strain>
    </source>
</reference>
<dbReference type="PROSITE" id="PS50279">
    <property type="entry name" value="BPTI_KUNITZ_2"/>
    <property type="match status" value="1"/>
</dbReference>
<evidence type="ECO:0000313" key="4">
    <source>
        <dbReference type="Proteomes" id="UP000002282"/>
    </source>
</evidence>
<dbReference type="Gene3D" id="4.10.410.10">
    <property type="entry name" value="Pancreatic trypsin inhibitor Kunitz domain"/>
    <property type="match status" value="1"/>
</dbReference>
<gene>
    <name evidence="3" type="primary">Dyak\GE14806</name>
    <name evidence="3" type="synonym">dyak_GLEANR_1539</name>
    <name evidence="3" type="synonym">GE14806</name>
    <name evidence="3" type="ORF">Dyak_GE14806</name>
</gene>
<dbReference type="GO" id="GO:0004867">
    <property type="term" value="F:serine-type endopeptidase inhibitor activity"/>
    <property type="evidence" value="ECO:0007669"/>
    <property type="project" value="InterPro"/>
</dbReference>
<organism evidence="3 4">
    <name type="scientific">Drosophila yakuba</name>
    <name type="common">Fruit fly</name>
    <dbReference type="NCBI Taxonomy" id="7245"/>
    <lineage>
        <taxon>Eukaryota</taxon>
        <taxon>Metazoa</taxon>
        <taxon>Ecdysozoa</taxon>
        <taxon>Arthropoda</taxon>
        <taxon>Hexapoda</taxon>
        <taxon>Insecta</taxon>
        <taxon>Pterygota</taxon>
        <taxon>Neoptera</taxon>
        <taxon>Endopterygota</taxon>
        <taxon>Diptera</taxon>
        <taxon>Brachycera</taxon>
        <taxon>Muscomorpha</taxon>
        <taxon>Ephydroidea</taxon>
        <taxon>Drosophilidae</taxon>
        <taxon>Drosophila</taxon>
        <taxon>Sophophora</taxon>
    </lineage>
</organism>
<feature type="domain" description="BPTI/Kunitz inhibitor" evidence="2">
    <location>
        <begin position="55"/>
        <end position="108"/>
    </location>
</feature>
<protein>
    <recommendedName>
        <fullName evidence="2">BPTI/Kunitz inhibitor domain-containing protein</fullName>
    </recommendedName>
</protein>
<reference evidence="3 4" key="2">
    <citation type="journal article" date="2007" name="PLoS Biol.">
        <title>Principles of genome evolution in the Drosophila melanogaster species group.</title>
        <authorList>
            <person name="Ranz J.M."/>
            <person name="Maurin D."/>
            <person name="Chan Y.S."/>
            <person name="von Grotthuss M."/>
            <person name="Hillier L.W."/>
            <person name="Roote J."/>
            <person name="Ashburner M."/>
            <person name="Bergman C.M."/>
        </authorList>
    </citation>
    <scope>NUCLEOTIDE SEQUENCE [LARGE SCALE GENOMIC DNA]</scope>
    <source>
        <strain evidence="4">Tai18E2 / Tucson 14021-0261.01</strain>
    </source>
</reference>
<dbReference type="KEGG" id="dya:Dyak_GE14806"/>
<feature type="signal peptide" evidence="1">
    <location>
        <begin position="1"/>
        <end position="42"/>
    </location>
</feature>
<dbReference type="AlphaFoldDB" id="B4NYE5"/>
<evidence type="ECO:0000313" key="3">
    <source>
        <dbReference type="EMBL" id="EDW87578.2"/>
    </source>
</evidence>
<keyword evidence="1" id="KW-0732">Signal</keyword>
<feature type="chain" id="PRO_5006458596" description="BPTI/Kunitz inhibitor domain-containing protein" evidence="1">
    <location>
        <begin position="43"/>
        <end position="122"/>
    </location>
</feature>
<keyword evidence="4" id="KW-1185">Reference proteome</keyword>
<sequence>MPRLLSCPPPVQMPRHKPASVVLTLLLVVLLTLIHHHCRTDARFVPSPPAIPSICKKPPPRSEGVCAIDIEGFYYDPITFDCKMYKIGACHLIRGQSFGSQQDCVSTCIHGIRRNHDFYVNE</sequence>
<dbReference type="Pfam" id="PF00014">
    <property type="entry name" value="Kunitz_BPTI"/>
    <property type="match status" value="1"/>
</dbReference>
<proteinExistence type="predicted"/>
<dbReference type="OrthoDB" id="5950222at2759"/>
<dbReference type="SMART" id="SM00131">
    <property type="entry name" value="KU"/>
    <property type="match status" value="1"/>
</dbReference>
<evidence type="ECO:0000256" key="1">
    <source>
        <dbReference type="SAM" id="SignalP"/>
    </source>
</evidence>
<dbReference type="Proteomes" id="UP000002282">
    <property type="component" value="Chromosome 2L"/>
</dbReference>
<dbReference type="EMBL" id="CM000157">
    <property type="protein sequence ID" value="EDW87578.2"/>
    <property type="molecule type" value="Genomic_DNA"/>
</dbReference>